<evidence type="ECO:0000313" key="1">
    <source>
        <dbReference type="EMBL" id="MEQ2202727.1"/>
    </source>
</evidence>
<reference evidence="1 2" key="1">
    <citation type="submission" date="2021-06" db="EMBL/GenBank/DDBJ databases">
        <authorList>
            <person name="Palmer J.M."/>
        </authorList>
    </citation>
    <scope>NUCLEOTIDE SEQUENCE [LARGE SCALE GENOMIC DNA]</scope>
    <source>
        <strain evidence="1 2">XC_2019</strain>
        <tissue evidence="1">Muscle</tissue>
    </source>
</reference>
<feature type="non-terminal residue" evidence="1">
    <location>
        <position position="1"/>
    </location>
</feature>
<evidence type="ECO:0000313" key="2">
    <source>
        <dbReference type="Proteomes" id="UP001434883"/>
    </source>
</evidence>
<gene>
    <name evidence="1" type="ORF">XENOCAPTIV_013743</name>
</gene>
<dbReference type="EMBL" id="JAHRIN010033894">
    <property type="protein sequence ID" value="MEQ2202727.1"/>
    <property type="molecule type" value="Genomic_DNA"/>
</dbReference>
<keyword evidence="2" id="KW-1185">Reference proteome</keyword>
<comment type="caution">
    <text evidence="1">The sequence shown here is derived from an EMBL/GenBank/DDBJ whole genome shotgun (WGS) entry which is preliminary data.</text>
</comment>
<dbReference type="Proteomes" id="UP001434883">
    <property type="component" value="Unassembled WGS sequence"/>
</dbReference>
<name>A0ABV0R3U1_9TELE</name>
<proteinExistence type="predicted"/>
<protein>
    <submittedName>
        <fullName evidence="1">Uncharacterized protein</fullName>
    </submittedName>
</protein>
<sequence length="52" mass="5882">RLLLLGGVTECNDVCRETVFKQDTSVPLAVQLFYETIPVDHKAWAKPVTHNK</sequence>
<accession>A0ABV0R3U1</accession>
<organism evidence="1 2">
    <name type="scientific">Xenoophorus captivus</name>
    <dbReference type="NCBI Taxonomy" id="1517983"/>
    <lineage>
        <taxon>Eukaryota</taxon>
        <taxon>Metazoa</taxon>
        <taxon>Chordata</taxon>
        <taxon>Craniata</taxon>
        <taxon>Vertebrata</taxon>
        <taxon>Euteleostomi</taxon>
        <taxon>Actinopterygii</taxon>
        <taxon>Neopterygii</taxon>
        <taxon>Teleostei</taxon>
        <taxon>Neoteleostei</taxon>
        <taxon>Acanthomorphata</taxon>
        <taxon>Ovalentaria</taxon>
        <taxon>Atherinomorphae</taxon>
        <taxon>Cyprinodontiformes</taxon>
        <taxon>Goodeidae</taxon>
        <taxon>Xenoophorus</taxon>
    </lineage>
</organism>